<dbReference type="InterPro" id="IPR007210">
    <property type="entry name" value="ABC_Gly_betaine_transp_sub-bd"/>
</dbReference>
<feature type="domain" description="ABC-type glycine betaine transport system substrate-binding" evidence="1">
    <location>
        <begin position="24"/>
        <end position="230"/>
    </location>
</feature>
<evidence type="ECO:0000313" key="2">
    <source>
        <dbReference type="EMBL" id="GAJ11879.1"/>
    </source>
</evidence>
<evidence type="ECO:0000259" key="1">
    <source>
        <dbReference type="Pfam" id="PF04069"/>
    </source>
</evidence>
<dbReference type="Gene3D" id="3.10.105.10">
    <property type="entry name" value="Dipeptide-binding Protein, Domain 3"/>
    <property type="match status" value="1"/>
</dbReference>
<dbReference type="GO" id="GO:0022857">
    <property type="term" value="F:transmembrane transporter activity"/>
    <property type="evidence" value="ECO:0007669"/>
    <property type="project" value="InterPro"/>
</dbReference>
<dbReference type="EMBL" id="BARW01030988">
    <property type="protein sequence ID" value="GAJ11879.1"/>
    <property type="molecule type" value="Genomic_DNA"/>
</dbReference>
<dbReference type="GO" id="GO:0043190">
    <property type="term" value="C:ATP-binding cassette (ABC) transporter complex"/>
    <property type="evidence" value="ECO:0007669"/>
    <property type="project" value="InterPro"/>
</dbReference>
<gene>
    <name evidence="2" type="ORF">S12H4_49403</name>
</gene>
<protein>
    <recommendedName>
        <fullName evidence="1">ABC-type glycine betaine transport system substrate-binding domain-containing protein</fullName>
    </recommendedName>
</protein>
<dbReference type="SUPFAM" id="SSF53850">
    <property type="entry name" value="Periplasmic binding protein-like II"/>
    <property type="match status" value="1"/>
</dbReference>
<name>X1U2Y6_9ZZZZ</name>
<dbReference type="Gene3D" id="3.40.190.100">
    <property type="entry name" value="Glycine betaine-binding periplasmic protein, domain 2"/>
    <property type="match status" value="1"/>
</dbReference>
<sequence>LSIVILTISLIFLVSCTGPKTKPTIKIADMGWMSNIQVINIMKTILEDELGYEVEFVPTLWAEPTFIALTKDPPEVDIFAECWMPNYQPLVDKYVTEKGKVEIVSTSYIAPQGFVVPTYVIKGDPERGIAPLASNLYSVKQLNDYIYLFDRDKDGRGDLIGGPKGWLCTEINEWQLESWELNYDQLIQDEWVALSLLTAAYQEGEPILSYCYEPTWLSFQFELTWLETPAYSNEAWNDYKVWKDWKV</sequence>
<dbReference type="AlphaFoldDB" id="X1U2Y6"/>
<proteinExistence type="predicted"/>
<feature type="non-terminal residue" evidence="2">
    <location>
        <position position="1"/>
    </location>
</feature>
<comment type="caution">
    <text evidence="2">The sequence shown here is derived from an EMBL/GenBank/DDBJ whole genome shotgun (WGS) entry which is preliminary data.</text>
</comment>
<organism evidence="2">
    <name type="scientific">marine sediment metagenome</name>
    <dbReference type="NCBI Taxonomy" id="412755"/>
    <lineage>
        <taxon>unclassified sequences</taxon>
        <taxon>metagenomes</taxon>
        <taxon>ecological metagenomes</taxon>
    </lineage>
</organism>
<dbReference type="Pfam" id="PF04069">
    <property type="entry name" value="OpuAC"/>
    <property type="match status" value="1"/>
</dbReference>
<accession>X1U2Y6</accession>
<feature type="non-terminal residue" evidence="2">
    <location>
        <position position="247"/>
    </location>
</feature>
<reference evidence="2" key="1">
    <citation type="journal article" date="2014" name="Front. Microbiol.">
        <title>High frequency of phylogenetically diverse reductive dehalogenase-homologous genes in deep subseafloor sedimentary metagenomes.</title>
        <authorList>
            <person name="Kawai M."/>
            <person name="Futagami T."/>
            <person name="Toyoda A."/>
            <person name="Takaki Y."/>
            <person name="Nishi S."/>
            <person name="Hori S."/>
            <person name="Arai W."/>
            <person name="Tsubouchi T."/>
            <person name="Morono Y."/>
            <person name="Uchiyama I."/>
            <person name="Ito T."/>
            <person name="Fujiyama A."/>
            <person name="Inagaki F."/>
            <person name="Takami H."/>
        </authorList>
    </citation>
    <scope>NUCLEOTIDE SEQUENCE</scope>
    <source>
        <strain evidence="2">Expedition CK06-06</strain>
    </source>
</reference>